<evidence type="ECO:0000313" key="2">
    <source>
        <dbReference type="EMBL" id="CAB4142160.1"/>
    </source>
</evidence>
<dbReference type="EMBL" id="LR796404">
    <property type="protein sequence ID" value="CAB4142160.1"/>
    <property type="molecule type" value="Genomic_DNA"/>
</dbReference>
<gene>
    <name evidence="2" type="ORF">UFOVP443_13</name>
</gene>
<protein>
    <submittedName>
        <fullName evidence="2">Uncharacterized protein</fullName>
    </submittedName>
</protein>
<keyword evidence="1" id="KW-1133">Transmembrane helix</keyword>
<reference evidence="2" key="1">
    <citation type="submission" date="2020-04" db="EMBL/GenBank/DDBJ databases">
        <authorList>
            <person name="Chiriac C."/>
            <person name="Salcher M."/>
            <person name="Ghai R."/>
            <person name="Kavagutti S V."/>
        </authorList>
    </citation>
    <scope>NUCLEOTIDE SEQUENCE</scope>
</reference>
<feature type="transmembrane region" description="Helical" evidence="1">
    <location>
        <begin position="6"/>
        <end position="29"/>
    </location>
</feature>
<evidence type="ECO:0000256" key="1">
    <source>
        <dbReference type="SAM" id="Phobius"/>
    </source>
</evidence>
<proteinExistence type="predicted"/>
<sequence>MTQADFFTLYIATIAALGGLSGYVITHLLSEIKRLNTRVDEIYNILLDR</sequence>
<organism evidence="2">
    <name type="scientific">uncultured Caudovirales phage</name>
    <dbReference type="NCBI Taxonomy" id="2100421"/>
    <lineage>
        <taxon>Viruses</taxon>
        <taxon>Duplodnaviria</taxon>
        <taxon>Heunggongvirae</taxon>
        <taxon>Uroviricota</taxon>
        <taxon>Caudoviricetes</taxon>
        <taxon>Peduoviridae</taxon>
        <taxon>Maltschvirus</taxon>
        <taxon>Maltschvirus maltsch</taxon>
    </lineage>
</organism>
<name>A0A6J5MAG5_9CAUD</name>
<accession>A0A6J5MAG5</accession>
<keyword evidence="1" id="KW-0812">Transmembrane</keyword>
<keyword evidence="1" id="KW-0472">Membrane</keyword>